<dbReference type="OrthoDB" id="410267at2759"/>
<dbReference type="STRING" id="3818.A0A445AA58"/>
<evidence type="ECO:0000259" key="6">
    <source>
        <dbReference type="Pfam" id="PF06813"/>
    </source>
</evidence>
<evidence type="ECO:0000256" key="5">
    <source>
        <dbReference type="SAM" id="Phobius"/>
    </source>
</evidence>
<dbReference type="InterPro" id="IPR056555">
    <property type="entry name" value="NFD4_C"/>
</dbReference>
<dbReference type="Proteomes" id="UP000289738">
    <property type="component" value="Chromosome B03"/>
</dbReference>
<feature type="transmembrane region" description="Helical" evidence="5">
    <location>
        <begin position="227"/>
        <end position="250"/>
    </location>
</feature>
<dbReference type="EMBL" id="SDMP01000013">
    <property type="protein sequence ID" value="RYR23344.1"/>
    <property type="molecule type" value="Genomic_DNA"/>
</dbReference>
<feature type="domain" description="NFD4 C-terminal" evidence="7">
    <location>
        <begin position="348"/>
        <end position="566"/>
    </location>
</feature>
<feature type="transmembrane region" description="Helical" evidence="5">
    <location>
        <begin position="89"/>
        <end position="110"/>
    </location>
</feature>
<dbReference type="SUPFAM" id="SSF103473">
    <property type="entry name" value="MFS general substrate transporter"/>
    <property type="match status" value="2"/>
</dbReference>
<reference evidence="8 9" key="1">
    <citation type="submission" date="2019-01" db="EMBL/GenBank/DDBJ databases">
        <title>Sequencing of cultivated peanut Arachis hypogaea provides insights into genome evolution and oil improvement.</title>
        <authorList>
            <person name="Chen X."/>
        </authorList>
    </citation>
    <scope>NUCLEOTIDE SEQUENCE [LARGE SCALE GENOMIC DNA]</scope>
    <source>
        <strain evidence="9">cv. Fuhuasheng</strain>
        <tissue evidence="8">Leaves</tissue>
    </source>
</reference>
<feature type="transmembrane region" description="Helical" evidence="5">
    <location>
        <begin position="448"/>
        <end position="469"/>
    </location>
</feature>
<feature type="transmembrane region" description="Helical" evidence="5">
    <location>
        <begin position="539"/>
        <end position="559"/>
    </location>
</feature>
<dbReference type="Pfam" id="PF23262">
    <property type="entry name" value="NFD4_C"/>
    <property type="match status" value="1"/>
</dbReference>
<comment type="subcellular location">
    <subcellularLocation>
        <location evidence="1">Membrane</location>
        <topology evidence="1">Multi-pass membrane protein</topology>
    </subcellularLocation>
</comment>
<evidence type="ECO:0000256" key="2">
    <source>
        <dbReference type="ARBA" id="ARBA00022692"/>
    </source>
</evidence>
<keyword evidence="3 5" id="KW-1133">Transmembrane helix</keyword>
<evidence type="ECO:0000313" key="9">
    <source>
        <dbReference type="Proteomes" id="UP000289738"/>
    </source>
</evidence>
<gene>
    <name evidence="8" type="ORF">Ahy_B03g068580</name>
</gene>
<feature type="transmembrane region" description="Helical" evidence="5">
    <location>
        <begin position="122"/>
        <end position="142"/>
    </location>
</feature>
<dbReference type="InterPro" id="IPR010658">
    <property type="entry name" value="Nodulin-like"/>
</dbReference>
<feature type="transmembrane region" description="Helical" evidence="5">
    <location>
        <begin position="154"/>
        <end position="173"/>
    </location>
</feature>
<organism evidence="8 9">
    <name type="scientific">Arachis hypogaea</name>
    <name type="common">Peanut</name>
    <dbReference type="NCBI Taxonomy" id="3818"/>
    <lineage>
        <taxon>Eukaryota</taxon>
        <taxon>Viridiplantae</taxon>
        <taxon>Streptophyta</taxon>
        <taxon>Embryophyta</taxon>
        <taxon>Tracheophyta</taxon>
        <taxon>Spermatophyta</taxon>
        <taxon>Magnoliopsida</taxon>
        <taxon>eudicotyledons</taxon>
        <taxon>Gunneridae</taxon>
        <taxon>Pentapetalae</taxon>
        <taxon>rosids</taxon>
        <taxon>fabids</taxon>
        <taxon>Fabales</taxon>
        <taxon>Fabaceae</taxon>
        <taxon>Papilionoideae</taxon>
        <taxon>50 kb inversion clade</taxon>
        <taxon>dalbergioids sensu lato</taxon>
        <taxon>Dalbergieae</taxon>
        <taxon>Pterocarpus clade</taxon>
        <taxon>Arachis</taxon>
    </lineage>
</organism>
<evidence type="ECO:0000259" key="7">
    <source>
        <dbReference type="Pfam" id="PF23262"/>
    </source>
</evidence>
<evidence type="ECO:0000256" key="3">
    <source>
        <dbReference type="ARBA" id="ARBA00022989"/>
    </source>
</evidence>
<protein>
    <submittedName>
        <fullName evidence="8">Uncharacterized protein</fullName>
    </submittedName>
</protein>
<keyword evidence="9" id="KW-1185">Reference proteome</keyword>
<evidence type="ECO:0000313" key="8">
    <source>
        <dbReference type="EMBL" id="RYR23344.1"/>
    </source>
</evidence>
<feature type="transmembrane region" description="Helical" evidence="5">
    <location>
        <begin position="193"/>
        <end position="215"/>
    </location>
</feature>
<dbReference type="Gramene" id="arahy.Tifrunner.gnm2.ann2.Ah13g032300.1">
    <property type="protein sequence ID" value="arahy.Tifrunner.gnm2.ann2.Ah13g032300.1-CDS-1"/>
    <property type="gene ID" value="arahy.Tifrunner.gnm2.ann2.Ah13g032300"/>
</dbReference>
<feature type="transmembrane region" description="Helical" evidence="5">
    <location>
        <begin position="257"/>
        <end position="279"/>
    </location>
</feature>
<keyword evidence="4 5" id="KW-0472">Membrane</keyword>
<feature type="transmembrane region" description="Helical" evidence="5">
    <location>
        <begin position="25"/>
        <end position="45"/>
    </location>
</feature>
<name>A0A445AA58_ARAHY</name>
<accession>A0A445AA58</accession>
<comment type="caution">
    <text evidence="8">The sequence shown here is derived from an EMBL/GenBank/DDBJ whole genome shotgun (WGS) entry which is preliminary data.</text>
</comment>
<evidence type="ECO:0000256" key="1">
    <source>
        <dbReference type="ARBA" id="ARBA00004141"/>
    </source>
</evidence>
<feature type="transmembrane region" description="Helical" evidence="5">
    <location>
        <begin position="422"/>
        <end position="441"/>
    </location>
</feature>
<sequence length="586" mass="65479">MMVAKDNNHQGYHGNFAKQFHKGKWFMVFGSSLILSCAGGSYMFGMYSKDLKATLGYDQTTLNTIGFFKNLGANSGIISGLIAEITPTWMILLIGAVTNFVGYFMVWLSITQKIPKPEVWQMCLYFVIGTHSQNFAATSVMISCVNTFPLNRGIVVGFLQSFVGLSAAIISQFHKTIIASCSVHYYYQDTRSIVLVLAVFPAIVSILFAFTIRGFEPSTQFNDTRPFFHFFYIATALATFILGITITHLFECHLSKFAYHLIAFLIFLFLLVLPLFVAIREDLFLWKLSEAESENLNVIIENQENDNNNNNKAEPTTSTSTSTTMYSCFKSILNKPERGEDHTILQALLSVDMFLIFFVSICGLGANLAAIDNLGQIGESLGYSKVKTQYFVSLVSVWNFFGRVFSGFASEALLGLYKLPRPWLVTISLFISVIGHVAIVLSNDSGLYIASCIIGFCFGAQIPLISATISEIFGLKHYGALLNYWHLGSPIGSYLMNVLVGGTLYDAEAKNQLRKIDHSVSLNEEVGELVCFGMDCYNFTFVIFATIILLGAFASLVLVKRTSEFYKGDIYKKFRENHKQQHIVWL</sequence>
<dbReference type="PANTHER" id="PTHR21576:SF29">
    <property type="entry name" value="NODULIN-LIKE DOMAIN-CONTAINING PROTEIN"/>
    <property type="match status" value="1"/>
</dbReference>
<keyword evidence="2 5" id="KW-0812">Transmembrane</keyword>
<dbReference type="Gene3D" id="1.20.1250.20">
    <property type="entry name" value="MFS general substrate transporter like domains"/>
    <property type="match status" value="1"/>
</dbReference>
<proteinExistence type="predicted"/>
<dbReference type="GO" id="GO:0016020">
    <property type="term" value="C:membrane"/>
    <property type="evidence" value="ECO:0007669"/>
    <property type="project" value="UniProtKB-SubCell"/>
</dbReference>
<dbReference type="PANTHER" id="PTHR21576">
    <property type="entry name" value="UNCHARACTERIZED NODULIN-LIKE PROTEIN"/>
    <property type="match status" value="1"/>
</dbReference>
<dbReference type="Pfam" id="PF06813">
    <property type="entry name" value="Nodulin-like"/>
    <property type="match status" value="1"/>
</dbReference>
<feature type="transmembrane region" description="Helical" evidence="5">
    <location>
        <begin position="390"/>
        <end position="410"/>
    </location>
</feature>
<feature type="domain" description="Nodulin-like" evidence="6">
    <location>
        <begin position="24"/>
        <end position="279"/>
    </location>
</feature>
<evidence type="ECO:0000256" key="4">
    <source>
        <dbReference type="ARBA" id="ARBA00023136"/>
    </source>
</evidence>
<feature type="transmembrane region" description="Helical" evidence="5">
    <location>
        <begin position="344"/>
        <end position="369"/>
    </location>
</feature>
<dbReference type="AlphaFoldDB" id="A0A445AA58"/>
<dbReference type="InterPro" id="IPR036259">
    <property type="entry name" value="MFS_trans_sf"/>
</dbReference>